<protein>
    <submittedName>
        <fullName evidence="1">Uncharacterized protein</fullName>
    </submittedName>
</protein>
<dbReference type="RefSeq" id="WP_141296982.1">
    <property type="nucleotide sequence ID" value="NZ_BJMN01000018.1"/>
</dbReference>
<gene>
    <name evidence="1" type="ORF">SGA01_30310</name>
</gene>
<proteinExistence type="predicted"/>
<dbReference type="AlphaFoldDB" id="A0A4Y3RI48"/>
<dbReference type="OrthoDB" id="4407046at2"/>
<name>A0A4Y3RI48_9ACTN</name>
<dbReference type="EMBL" id="BJMN01000018">
    <property type="protein sequence ID" value="GEB57426.1"/>
    <property type="molecule type" value="Genomic_DNA"/>
</dbReference>
<reference evidence="1 2" key="1">
    <citation type="submission" date="2019-06" db="EMBL/GenBank/DDBJ databases">
        <title>Whole genome shotgun sequence of Streptomyces gardneri NBRC 12865.</title>
        <authorList>
            <person name="Hosoyama A."/>
            <person name="Uohara A."/>
            <person name="Ohji S."/>
            <person name="Ichikawa N."/>
        </authorList>
    </citation>
    <scope>NUCLEOTIDE SEQUENCE [LARGE SCALE GENOMIC DNA]</scope>
    <source>
        <strain evidence="1 2">NBRC 12865</strain>
    </source>
</reference>
<evidence type="ECO:0000313" key="1">
    <source>
        <dbReference type="EMBL" id="GEB57426.1"/>
    </source>
</evidence>
<evidence type="ECO:0000313" key="2">
    <source>
        <dbReference type="Proteomes" id="UP000315226"/>
    </source>
</evidence>
<dbReference type="Proteomes" id="UP000315226">
    <property type="component" value="Unassembled WGS sequence"/>
</dbReference>
<organism evidence="1 2">
    <name type="scientific">Streptomyces gardneri</name>
    <dbReference type="NCBI Taxonomy" id="66892"/>
    <lineage>
        <taxon>Bacteria</taxon>
        <taxon>Bacillati</taxon>
        <taxon>Actinomycetota</taxon>
        <taxon>Actinomycetes</taxon>
        <taxon>Kitasatosporales</taxon>
        <taxon>Streptomycetaceae</taxon>
        <taxon>Streptomyces</taxon>
    </lineage>
</organism>
<accession>A0A4Y3RI48</accession>
<comment type="caution">
    <text evidence="1">The sequence shown here is derived from an EMBL/GenBank/DDBJ whole genome shotgun (WGS) entry which is preliminary data.</text>
</comment>
<sequence>MKKRTRKCRKPAGVKVPAVVVEPGQIEGETRAVDLVAAYVRGDVEQIAACGLQGDELARAHMWQMLNGMLSDAVLADPDFDMRRRAVMPPAGVAWPATPMSEDVAALVWGLAGDGGAGPWLRMSAEDRATAYAISVAARGIAVWGPDRLLTHLARTRTAVSRP</sequence>
<keyword evidence="2" id="KW-1185">Reference proteome</keyword>